<evidence type="ECO:0000313" key="2">
    <source>
        <dbReference type="Proteomes" id="UP000294847"/>
    </source>
</evidence>
<protein>
    <submittedName>
        <fullName evidence="1">Uncharacterized protein</fullName>
    </submittedName>
</protein>
<dbReference type="AlphaFoldDB" id="A0A4P7MX02"/>
<sequence>MTEPVIQMAGEGSGGAKLERNACGWGEVPTGRGADTVQPLAFDEQDKNSRIKTRDFADVIGRSEALWLTCLSTILVRRALRKRVVSRPRVWRNVCGTLSLRDTNSLSISITTTTTTTHQRLTAAADGAHVDGRPLLERSGLRLALHGGQLAGLAQALVDVAVADAAGADGDCGDKNGDAQDAGDDVAGRRHLLGGIHTAREPRRVRTADLAVYALVEWHVDVATSLSATTWGGRAHILPGRRRAVALKEHEAAQQLRLCCGLRRLVLSFGEDVTTAGVKGCSGRRSGRQRVIHPGGNRGGRRRYRLMRVPAPAEVSGALIASADGPFCLDLRGLRGAAGVEEADLQVLGLGVDSPAVMVRKSAQRSEM</sequence>
<accession>A0A4P7MX02</accession>
<reference evidence="1 2" key="1">
    <citation type="journal article" date="2019" name="Mol. Biol. Evol.">
        <title>Blast fungal genomes show frequent chromosomal changes, gene gains and losses, and effector gene turnover.</title>
        <authorList>
            <person name="Gomez Luciano L.B."/>
            <person name="Jason Tsai I."/>
            <person name="Chuma I."/>
            <person name="Tosa Y."/>
            <person name="Chen Y.H."/>
            <person name="Li J.Y."/>
            <person name="Li M.Y."/>
            <person name="Jade Lu M.Y."/>
            <person name="Nakayashiki H."/>
            <person name="Li W.H."/>
        </authorList>
    </citation>
    <scope>NUCLEOTIDE SEQUENCE [LARGE SCALE GENOMIC DNA]</scope>
    <source>
        <strain evidence="1">MZ5-1-6</strain>
    </source>
</reference>
<organism evidence="1 2">
    <name type="scientific">Pyricularia oryzae</name>
    <name type="common">Rice blast fungus</name>
    <name type="synonym">Magnaporthe oryzae</name>
    <dbReference type="NCBI Taxonomy" id="318829"/>
    <lineage>
        <taxon>Eukaryota</taxon>
        <taxon>Fungi</taxon>
        <taxon>Dikarya</taxon>
        <taxon>Ascomycota</taxon>
        <taxon>Pezizomycotina</taxon>
        <taxon>Sordariomycetes</taxon>
        <taxon>Sordariomycetidae</taxon>
        <taxon>Magnaporthales</taxon>
        <taxon>Pyriculariaceae</taxon>
        <taxon>Pyricularia</taxon>
    </lineage>
</organism>
<proteinExistence type="predicted"/>
<dbReference type="EMBL" id="CP034204">
    <property type="protein sequence ID" value="QBZ54569.1"/>
    <property type="molecule type" value="Genomic_DNA"/>
</dbReference>
<gene>
    <name evidence="1" type="ORF">PoMZ_10272</name>
</gene>
<dbReference type="Proteomes" id="UP000294847">
    <property type="component" value="Chromosome 1"/>
</dbReference>
<evidence type="ECO:0000313" key="1">
    <source>
        <dbReference type="EMBL" id="QBZ54569.1"/>
    </source>
</evidence>
<name>A0A4P7MX02_PYROR</name>